<comment type="function">
    <text evidence="5">Required for autophagy.</text>
</comment>
<dbReference type="Pfam" id="PF04106">
    <property type="entry name" value="ATG5_UblB"/>
    <property type="match status" value="2"/>
</dbReference>
<dbReference type="GO" id="GO:0061908">
    <property type="term" value="C:phagophore"/>
    <property type="evidence" value="ECO:0000318"/>
    <property type="project" value="GO_Central"/>
</dbReference>
<comment type="subcellular location">
    <subcellularLocation>
        <location evidence="5">Cytoplasm</location>
    </subcellularLocation>
</comment>
<dbReference type="GO" id="GO:0034727">
    <property type="term" value="P:piecemeal microautophagy of the nucleus"/>
    <property type="evidence" value="ECO:0000318"/>
    <property type="project" value="GO_Central"/>
</dbReference>
<protein>
    <recommendedName>
        <fullName evidence="5">Autophagy protein 5</fullName>
    </recommendedName>
</protein>
<reference evidence="10 11" key="1">
    <citation type="journal article" date="2014" name="Nat. Commun.">
        <title>Klebsormidium flaccidum genome reveals primary factors for plant terrestrial adaptation.</title>
        <authorList>
            <person name="Hori K."/>
            <person name="Maruyama F."/>
            <person name="Fujisawa T."/>
            <person name="Togashi T."/>
            <person name="Yamamoto N."/>
            <person name="Seo M."/>
            <person name="Sato S."/>
            <person name="Yamada T."/>
            <person name="Mori H."/>
            <person name="Tajima N."/>
            <person name="Moriyama T."/>
            <person name="Ikeuchi M."/>
            <person name="Watanabe M."/>
            <person name="Wada H."/>
            <person name="Kobayashi K."/>
            <person name="Saito M."/>
            <person name="Masuda T."/>
            <person name="Sasaki-Sekimoto Y."/>
            <person name="Mashiguchi K."/>
            <person name="Awai K."/>
            <person name="Shimojima M."/>
            <person name="Masuda S."/>
            <person name="Iwai M."/>
            <person name="Nobusawa T."/>
            <person name="Narise T."/>
            <person name="Kondo S."/>
            <person name="Saito H."/>
            <person name="Sato R."/>
            <person name="Murakawa M."/>
            <person name="Ihara Y."/>
            <person name="Oshima-Yamada Y."/>
            <person name="Ohtaka K."/>
            <person name="Satoh M."/>
            <person name="Sonobe K."/>
            <person name="Ishii M."/>
            <person name="Ohtani R."/>
            <person name="Kanamori-Sato M."/>
            <person name="Honoki R."/>
            <person name="Miyazaki D."/>
            <person name="Mochizuki H."/>
            <person name="Umetsu J."/>
            <person name="Higashi K."/>
            <person name="Shibata D."/>
            <person name="Kamiya Y."/>
            <person name="Sato N."/>
            <person name="Nakamura Y."/>
            <person name="Tabata S."/>
            <person name="Ida S."/>
            <person name="Kurokawa K."/>
            <person name="Ohta H."/>
        </authorList>
    </citation>
    <scope>NUCLEOTIDE SEQUENCE [LARGE SCALE GENOMIC DNA]</scope>
    <source>
        <strain evidence="10 11">NIES-2285</strain>
    </source>
</reference>
<feature type="domain" description="Autophagy protein ATG5 alpha-helical bundle region" evidence="8">
    <location>
        <begin position="126"/>
        <end position="176"/>
    </location>
</feature>
<feature type="domain" description="Autophagy protein ATG5 UblB" evidence="7">
    <location>
        <begin position="368"/>
        <end position="401"/>
    </location>
</feature>
<dbReference type="OMA" id="GYPANIL"/>
<dbReference type="GO" id="GO:0034045">
    <property type="term" value="C:phagophore assembly site membrane"/>
    <property type="evidence" value="ECO:0000318"/>
    <property type="project" value="GO_Central"/>
</dbReference>
<organism evidence="10 11">
    <name type="scientific">Klebsormidium nitens</name>
    <name type="common">Green alga</name>
    <name type="synonym">Ulothrix nitens</name>
    <dbReference type="NCBI Taxonomy" id="105231"/>
    <lineage>
        <taxon>Eukaryota</taxon>
        <taxon>Viridiplantae</taxon>
        <taxon>Streptophyta</taxon>
        <taxon>Klebsormidiophyceae</taxon>
        <taxon>Klebsormidiales</taxon>
        <taxon>Klebsormidiaceae</taxon>
        <taxon>Klebsormidium</taxon>
    </lineage>
</organism>
<evidence type="ECO:0000256" key="6">
    <source>
        <dbReference type="SAM" id="MobiDB-lite"/>
    </source>
</evidence>
<dbReference type="GO" id="GO:0035973">
    <property type="term" value="P:aggrephagy"/>
    <property type="evidence" value="ECO:0000318"/>
    <property type="project" value="GO_Central"/>
</dbReference>
<dbReference type="OrthoDB" id="272162at2759"/>
<dbReference type="GO" id="GO:0000423">
    <property type="term" value="P:mitophagy"/>
    <property type="evidence" value="ECO:0000318"/>
    <property type="project" value="GO_Central"/>
</dbReference>
<evidence type="ECO:0000256" key="4">
    <source>
        <dbReference type="ARBA" id="ARBA00023006"/>
    </source>
</evidence>
<feature type="domain" description="Autophagy protein ATG5 UblA" evidence="9">
    <location>
        <begin position="20"/>
        <end position="113"/>
    </location>
</feature>
<accession>A0A1Y1I5R9</accession>
<dbReference type="Proteomes" id="UP000054558">
    <property type="component" value="Unassembled WGS sequence"/>
</dbReference>
<dbReference type="AlphaFoldDB" id="A0A1Y1I5R9"/>
<evidence type="ECO:0000313" key="11">
    <source>
        <dbReference type="Proteomes" id="UP000054558"/>
    </source>
</evidence>
<dbReference type="Gene3D" id="3.10.20.90">
    <property type="entry name" value="Phosphatidylinositol 3-kinase Catalytic Subunit, Chain A, domain 1"/>
    <property type="match status" value="1"/>
</dbReference>
<dbReference type="InterPro" id="IPR042526">
    <property type="entry name" value="Atg5_HR"/>
</dbReference>
<dbReference type="GO" id="GO:0034274">
    <property type="term" value="C:Atg12-Atg5-Atg16 complex"/>
    <property type="evidence" value="ECO:0000318"/>
    <property type="project" value="GO_Central"/>
</dbReference>
<dbReference type="STRING" id="105231.A0A1Y1I5R9"/>
<dbReference type="Gene3D" id="3.10.20.620">
    <property type="match status" value="1"/>
</dbReference>
<evidence type="ECO:0000256" key="5">
    <source>
        <dbReference type="RuleBase" id="RU361202"/>
    </source>
</evidence>
<gene>
    <name evidence="10" type="ORF">KFL_002810120</name>
</gene>
<keyword evidence="2 5" id="KW-1017">Isopeptide bond</keyword>
<dbReference type="Gene3D" id="1.10.246.190">
    <property type="entry name" value="Autophagy protein Apg5, helix rich domain"/>
    <property type="match status" value="1"/>
</dbReference>
<evidence type="ECO:0000256" key="2">
    <source>
        <dbReference type="ARBA" id="ARBA00022499"/>
    </source>
</evidence>
<comment type="subunit">
    <text evidence="5">Conjugated with ATG12.</text>
</comment>
<evidence type="ECO:0000256" key="1">
    <source>
        <dbReference type="ARBA" id="ARBA00006910"/>
    </source>
</evidence>
<evidence type="ECO:0000259" key="7">
    <source>
        <dbReference type="Pfam" id="PF04106"/>
    </source>
</evidence>
<dbReference type="GO" id="GO:0005776">
    <property type="term" value="C:autophagosome"/>
    <property type="evidence" value="ECO:0000318"/>
    <property type="project" value="GO_Central"/>
</dbReference>
<dbReference type="PANTHER" id="PTHR13040">
    <property type="entry name" value="AUTOPHAGY PROTEIN 5"/>
    <property type="match status" value="1"/>
</dbReference>
<feature type="region of interest" description="Disordered" evidence="6">
    <location>
        <begin position="266"/>
        <end position="360"/>
    </location>
</feature>
<dbReference type="Pfam" id="PF20637">
    <property type="entry name" value="ATG5_HBR"/>
    <property type="match status" value="1"/>
</dbReference>
<feature type="compositionally biased region" description="Polar residues" evidence="6">
    <location>
        <begin position="270"/>
        <end position="280"/>
    </location>
</feature>
<proteinExistence type="inferred from homology"/>
<sequence>MAGQPPAMEVPEDAAIQKVVWEGNFPLRIQLEAKEVTTLTPPPPLFLMAPRLGYLPLLASKIEPHFRAALPPGTDAIWFEYRGLPLKWHIPTGVLYDLLAEEKTLPWQLTVHFRTYPSELIPIEGEETVKWSYMNALKEAVYIMHGSTKPVMSLSQKDQEELWRSLAEGDFNRHTSSAASLGVSTSSRPRSVPLRLYLRQAGTSGAHVKKWEEIAVTTRCADVMDSGSPATLGGALHKAVPHLFDEGASNNLPALATELGRRVSGLEIEPSTSRRNSITEELTDSPRDTSRRGSSAESPGGVPSAGTSGMVRETSEEGSGGVGSESTTPRGSEAGESDEASLAKKEVGAEGGGEVHSDVVDRSFPNGLVVRIQGTEPRWDVPLNWLSRNLSHPDHFLHISVWRREAGQE</sequence>
<feature type="domain" description="Autophagy protein ATG5 UblB" evidence="7">
    <location>
        <begin position="192"/>
        <end position="268"/>
    </location>
</feature>
<evidence type="ECO:0000259" key="8">
    <source>
        <dbReference type="Pfam" id="PF20637"/>
    </source>
</evidence>
<dbReference type="PANTHER" id="PTHR13040:SF2">
    <property type="entry name" value="AUTOPHAGY PROTEIN 5"/>
    <property type="match status" value="1"/>
</dbReference>
<keyword evidence="5" id="KW-0813">Transport</keyword>
<dbReference type="InterPro" id="IPR048318">
    <property type="entry name" value="ATG5_UblB"/>
</dbReference>
<dbReference type="InterPro" id="IPR042527">
    <property type="entry name" value="Atg5_UblA_dom_sf"/>
</dbReference>
<keyword evidence="3 5" id="KW-0832">Ubl conjugation</keyword>
<name>A0A1Y1I5R9_KLENI</name>
<dbReference type="EMBL" id="DF237230">
    <property type="protein sequence ID" value="GAQ86304.1"/>
    <property type="molecule type" value="Genomic_DNA"/>
</dbReference>
<dbReference type="InterPro" id="IPR007239">
    <property type="entry name" value="Atg5"/>
</dbReference>
<comment type="similarity">
    <text evidence="1 5">Belongs to the ATG5 family.</text>
</comment>
<dbReference type="InterPro" id="IPR048939">
    <property type="entry name" value="ATG5_UblA"/>
</dbReference>
<evidence type="ECO:0000259" key="9">
    <source>
        <dbReference type="Pfam" id="PF20638"/>
    </source>
</evidence>
<dbReference type="InterPro" id="IPR048940">
    <property type="entry name" value="ATG5_HBR"/>
</dbReference>
<evidence type="ECO:0000313" key="10">
    <source>
        <dbReference type="EMBL" id="GAQ86304.1"/>
    </source>
</evidence>
<dbReference type="GO" id="GO:0000045">
    <property type="term" value="P:autophagosome assembly"/>
    <property type="evidence" value="ECO:0000318"/>
    <property type="project" value="GO_Central"/>
</dbReference>
<keyword evidence="11" id="KW-1185">Reference proteome</keyword>
<feature type="compositionally biased region" description="Basic and acidic residues" evidence="6">
    <location>
        <begin position="341"/>
        <end position="360"/>
    </location>
</feature>
<keyword evidence="4 5" id="KW-0072">Autophagy</keyword>
<keyword evidence="5" id="KW-0963">Cytoplasm</keyword>
<dbReference type="GO" id="GO:0006995">
    <property type="term" value="P:cellular response to nitrogen starvation"/>
    <property type="evidence" value="ECO:0000318"/>
    <property type="project" value="GO_Central"/>
</dbReference>
<evidence type="ECO:0000256" key="3">
    <source>
        <dbReference type="ARBA" id="ARBA00022843"/>
    </source>
</evidence>
<dbReference type="Pfam" id="PF20638">
    <property type="entry name" value="ATG5_UblA"/>
    <property type="match status" value="1"/>
</dbReference>